<dbReference type="InterPro" id="IPR052650">
    <property type="entry name" value="Zinc_finger_CCCH"/>
</dbReference>
<sequence length="917" mass="101092">MPGVQSPPADSFPYDDDAQAEDDDEEEVEVEEEEEDGEEEEEEEGDDAAEEEEEEEEEDKGNQSDSPDKADDDDRDGPESGPILSGLQIPGLRDGVLGSTTKFRGGVCFVVERHAIHKPDGRGWAFGPLSYAHRNFGNLATSRSRSPRRDGHGALVVELRWFLLVLWWCFSCGVLVSLLGFWSAELCTSKLWQPCNIEALFSSSRWSWRWVMLCVDKRSALVVELRWFLLVLWWCFSCGVLVSCGTVLSTLFGRVGWLVASGFVHARENVKSQRDGGFGSGSSTRGDFGLDVALAETNRSVEVVVDKKDAGTVSEKNSSTNYTNPNSNSNADLSKTSILSSADGKEMVAAMQMNSFFGRKDVPHSHGETKQMDMQSGDDRTEIASRLASSGIETRSLTPGTEIKDQNKRPAIICDFYAKGWCIKGSSCRFLHVKDHQNKELPRREGEVAADCKREVQLEGLKETTQTARSPGDPLAASVGNKSLFSSQRIQPWDHIESKTSHHLPKLPKLPLLQRDESFPFSFKDIGIDRKGQNRSANDYGNRGSVFRDRLCPEYTVSSSHHFMNPSSHSRIVGDLASVQCQPPYNSLPSSLSSHPRNSSASNSLLATGTLASNQVSSWTGSLLPFSYSSLNASHLGSSSSSLLQGSSHFSGDKLKSTKRKISSNDWEPSVPFRPSFLLRSLISPPGSKYDPLRDSIELPKLGETSLRASLHSQGSSILNSSHQQDSGDVVSEPRGLACKDETMSVSSHNTNHGKDMQTAEVEVVGTSSDRKHRNLLKQENSLGSSAAKDITAAKSDGRHQRLGPRDSVDVKIDSFRQKNKMEAGHIMEGGVDKESKALRQFRAALIDSVKESLKPKWREGLLSKDAHNKIVKKAVEKVLSTLQPDQMPTSMELVMQFLASSRPKIDKLIEVSEYTR</sequence>
<name>W9SFA9_9ROSA</name>
<dbReference type="GO" id="GO:0008270">
    <property type="term" value="F:zinc ion binding"/>
    <property type="evidence" value="ECO:0007669"/>
    <property type="project" value="UniProtKB-KW"/>
</dbReference>
<keyword evidence="6" id="KW-0472">Membrane</keyword>
<protein>
    <submittedName>
        <fullName evidence="8">Zinc finger CCCH domain-containing protein 27</fullName>
    </submittedName>
</protein>
<feature type="compositionally biased region" description="Low complexity" evidence="5">
    <location>
        <begin position="317"/>
        <end position="330"/>
    </location>
</feature>
<keyword evidence="3 4" id="KW-0862">Zinc</keyword>
<keyword evidence="6" id="KW-1133">Transmembrane helix</keyword>
<feature type="compositionally biased region" description="Basic and acidic residues" evidence="5">
    <location>
        <begin position="60"/>
        <end position="69"/>
    </location>
</feature>
<dbReference type="SUPFAM" id="SSF90229">
    <property type="entry name" value="CCCH zinc finger"/>
    <property type="match status" value="1"/>
</dbReference>
<dbReference type="STRING" id="981085.W9SFA9"/>
<dbReference type="Pfam" id="PF00642">
    <property type="entry name" value="zf-CCCH"/>
    <property type="match status" value="1"/>
</dbReference>
<feature type="domain" description="C3H1-type" evidence="7">
    <location>
        <begin position="408"/>
        <end position="435"/>
    </location>
</feature>
<keyword evidence="1 4" id="KW-0479">Metal-binding</keyword>
<organism evidence="8 9">
    <name type="scientific">Morus notabilis</name>
    <dbReference type="NCBI Taxonomy" id="981085"/>
    <lineage>
        <taxon>Eukaryota</taxon>
        <taxon>Viridiplantae</taxon>
        <taxon>Streptophyta</taxon>
        <taxon>Embryophyta</taxon>
        <taxon>Tracheophyta</taxon>
        <taxon>Spermatophyta</taxon>
        <taxon>Magnoliopsida</taxon>
        <taxon>eudicotyledons</taxon>
        <taxon>Gunneridae</taxon>
        <taxon>Pentapetalae</taxon>
        <taxon>rosids</taxon>
        <taxon>fabids</taxon>
        <taxon>Rosales</taxon>
        <taxon>Moraceae</taxon>
        <taxon>Moreae</taxon>
        <taxon>Morus</taxon>
    </lineage>
</organism>
<feature type="compositionally biased region" description="Polar residues" evidence="5">
    <location>
        <begin position="713"/>
        <end position="727"/>
    </location>
</feature>
<evidence type="ECO:0000259" key="7">
    <source>
        <dbReference type="PROSITE" id="PS50103"/>
    </source>
</evidence>
<evidence type="ECO:0000256" key="3">
    <source>
        <dbReference type="ARBA" id="ARBA00022833"/>
    </source>
</evidence>
<dbReference type="Gene3D" id="4.10.1000.10">
    <property type="entry name" value="Zinc finger, CCCH-type"/>
    <property type="match status" value="1"/>
</dbReference>
<feature type="zinc finger region" description="C3H1-type" evidence="4">
    <location>
        <begin position="408"/>
        <end position="435"/>
    </location>
</feature>
<dbReference type="PANTHER" id="PTHR36886:SF3">
    <property type="entry name" value="PROTEIN FRIGIDA-ESSENTIAL 1"/>
    <property type="match status" value="1"/>
</dbReference>
<dbReference type="PANTHER" id="PTHR36886">
    <property type="entry name" value="PROTEIN FRIGIDA-ESSENTIAL 1"/>
    <property type="match status" value="1"/>
</dbReference>
<evidence type="ECO:0000313" key="8">
    <source>
        <dbReference type="EMBL" id="EXC30586.1"/>
    </source>
</evidence>
<feature type="transmembrane region" description="Helical" evidence="6">
    <location>
        <begin position="227"/>
        <end position="252"/>
    </location>
</feature>
<reference evidence="9" key="1">
    <citation type="submission" date="2013-01" db="EMBL/GenBank/DDBJ databases">
        <title>Draft Genome Sequence of a Mulberry Tree, Morus notabilis C.K. Schneid.</title>
        <authorList>
            <person name="He N."/>
            <person name="Zhao S."/>
        </authorList>
    </citation>
    <scope>NUCLEOTIDE SEQUENCE</scope>
</reference>
<feature type="region of interest" description="Disordered" evidence="5">
    <location>
        <begin position="778"/>
        <end position="806"/>
    </location>
</feature>
<evidence type="ECO:0000256" key="4">
    <source>
        <dbReference type="PROSITE-ProRule" id="PRU00723"/>
    </source>
</evidence>
<feature type="compositionally biased region" description="Acidic residues" evidence="5">
    <location>
        <begin position="13"/>
        <end position="59"/>
    </location>
</feature>
<gene>
    <name evidence="8" type="ORF">L484_015079</name>
</gene>
<feature type="region of interest" description="Disordered" evidence="5">
    <location>
        <begin position="312"/>
        <end position="334"/>
    </location>
</feature>
<dbReference type="SMART" id="SM00356">
    <property type="entry name" value="ZnF_C3H1"/>
    <property type="match status" value="1"/>
</dbReference>
<feature type="region of interest" description="Disordered" evidence="5">
    <location>
        <begin position="1"/>
        <end position="90"/>
    </location>
</feature>
<dbReference type="PROSITE" id="PS50103">
    <property type="entry name" value="ZF_C3H1"/>
    <property type="match status" value="1"/>
</dbReference>
<evidence type="ECO:0000256" key="5">
    <source>
        <dbReference type="SAM" id="MobiDB-lite"/>
    </source>
</evidence>
<dbReference type="Proteomes" id="UP000030645">
    <property type="component" value="Unassembled WGS sequence"/>
</dbReference>
<proteinExistence type="predicted"/>
<keyword evidence="9" id="KW-1185">Reference proteome</keyword>
<keyword evidence="2 4" id="KW-0863">Zinc-finger</keyword>
<accession>W9SFA9</accession>
<dbReference type="InterPro" id="IPR036855">
    <property type="entry name" value="Znf_CCCH_sf"/>
</dbReference>
<feature type="region of interest" description="Disordered" evidence="5">
    <location>
        <begin position="713"/>
        <end position="733"/>
    </location>
</feature>
<dbReference type="AlphaFoldDB" id="W9SFA9"/>
<evidence type="ECO:0000256" key="1">
    <source>
        <dbReference type="ARBA" id="ARBA00022723"/>
    </source>
</evidence>
<feature type="transmembrane region" description="Helical" evidence="6">
    <location>
        <begin position="161"/>
        <end position="182"/>
    </location>
</feature>
<evidence type="ECO:0000256" key="6">
    <source>
        <dbReference type="SAM" id="Phobius"/>
    </source>
</evidence>
<evidence type="ECO:0000313" key="9">
    <source>
        <dbReference type="Proteomes" id="UP000030645"/>
    </source>
</evidence>
<dbReference type="EMBL" id="KE346210">
    <property type="protein sequence ID" value="EXC30586.1"/>
    <property type="molecule type" value="Genomic_DNA"/>
</dbReference>
<keyword evidence="6" id="KW-0812">Transmembrane</keyword>
<evidence type="ECO:0000256" key="2">
    <source>
        <dbReference type="ARBA" id="ARBA00022771"/>
    </source>
</evidence>
<dbReference type="eggNOG" id="ENOG502RGRS">
    <property type="taxonomic scope" value="Eukaryota"/>
</dbReference>
<feature type="compositionally biased region" description="Basic and acidic residues" evidence="5">
    <location>
        <begin position="796"/>
        <end position="806"/>
    </location>
</feature>
<dbReference type="InterPro" id="IPR000571">
    <property type="entry name" value="Znf_CCCH"/>
</dbReference>